<dbReference type="Proteomes" id="UP000225433">
    <property type="component" value="Unassembled WGS sequence"/>
</dbReference>
<evidence type="ECO:0000313" key="3">
    <source>
        <dbReference type="EMBL" id="AOM39527.1"/>
    </source>
</evidence>
<feature type="region of interest" description="Disordered" evidence="1">
    <location>
        <begin position="399"/>
        <end position="433"/>
    </location>
</feature>
<dbReference type="EMBL" id="CP016176">
    <property type="protein sequence ID" value="AOM39527.1"/>
    <property type="molecule type" value="Genomic_DNA"/>
</dbReference>
<dbReference type="RefSeq" id="WP_069315288.1">
    <property type="nucleotide sequence ID" value="NZ_CAWNQJ010000068.1"/>
</dbReference>
<evidence type="ECO:0000256" key="1">
    <source>
        <dbReference type="SAM" id="MobiDB-lite"/>
    </source>
</evidence>
<feature type="compositionally biased region" description="Polar residues" evidence="1">
    <location>
        <begin position="196"/>
        <end position="207"/>
    </location>
</feature>
<dbReference type="STRING" id="351679.A9255_02285"/>
<evidence type="ECO:0000313" key="4">
    <source>
        <dbReference type="EMBL" id="PHM54700.1"/>
    </source>
</evidence>
<dbReference type="AlphaFoldDB" id="A0A2G0Q648"/>
<reference evidence="4 6" key="2">
    <citation type="journal article" date="2017" name="Nat. Microbiol.">
        <title>Natural product diversity associated with the nematode symbionts Photorhabdus and Xenorhabdus.</title>
        <authorList>
            <person name="Tobias N.J."/>
            <person name="Wolff H."/>
            <person name="Djahanschiri B."/>
            <person name="Grundmann F."/>
            <person name="Kronenwerth M."/>
            <person name="Shi Y.M."/>
            <person name="Simonyi S."/>
            <person name="Grun P."/>
            <person name="Shapiro-Ilan D."/>
            <person name="Pidot S.J."/>
            <person name="Stinear T.P."/>
            <person name="Ebersberger I."/>
            <person name="Bode H.B."/>
        </authorList>
    </citation>
    <scope>NUCLEOTIDE SEQUENCE [LARGE SCALE GENOMIC DNA]</scope>
    <source>
        <strain evidence="4 6">DSM 17903</strain>
    </source>
</reference>
<dbReference type="Proteomes" id="UP000094600">
    <property type="component" value="Chromosome"/>
</dbReference>
<dbReference type="PANTHER" id="PTHR37533">
    <property type="entry name" value="FLAGELLAR HOOK-LENGTH CONTROL PROTEIN"/>
    <property type="match status" value="1"/>
</dbReference>
<feature type="compositionally biased region" description="Polar residues" evidence="1">
    <location>
        <begin position="52"/>
        <end position="69"/>
    </location>
</feature>
<feature type="domain" description="Flagellar hook-length control protein-like C-terminal" evidence="2">
    <location>
        <begin position="329"/>
        <end position="406"/>
    </location>
</feature>
<evidence type="ECO:0000313" key="5">
    <source>
        <dbReference type="Proteomes" id="UP000094600"/>
    </source>
</evidence>
<evidence type="ECO:0000259" key="2">
    <source>
        <dbReference type="Pfam" id="PF02120"/>
    </source>
</evidence>
<feature type="region of interest" description="Disordered" evidence="1">
    <location>
        <begin position="52"/>
        <end position="73"/>
    </location>
</feature>
<dbReference type="CDD" id="cd17470">
    <property type="entry name" value="T3SS_Flik_C"/>
    <property type="match status" value="1"/>
</dbReference>
<dbReference type="InterPro" id="IPR038610">
    <property type="entry name" value="FliK-like_C_sf"/>
</dbReference>
<gene>
    <name evidence="3" type="ORF">A9255_02285</name>
    <name evidence="4" type="ORF">Xhom_02651</name>
</gene>
<dbReference type="OrthoDB" id="1792985at2"/>
<sequence>MNLTLLPTDLKFTHKGTEKGQSTLNDPIGGNHSSQFEQLLNAETASMQKSVAQEDGNTQVNKNSLQEGQSAADKTVEGGRSLMQTMPEKTAAVEKSPAEILLQETGAEFAVLKEEDLLSADALNAIIPIQIAGLINSQTSSVALPEDAEGENSAASALLGKNIKANARFVSTDSTQQPKEDEPDDGLQSLTARDATFNNKAENTANTRPALEPIAGQVKSSTNNKFSANNFAANNKAEPDSVSPKNTVLNSSKELNLPQSAIQGIPALTATAIEPTSIDSTAISAASPLLSNGQQTTGQFQLNNTAAPLLNAHLGSEEWQQQLNQHVLFFNRNGLQQAELRLHPQELGALHIRMSVEDNQAQLHFVSAHQAVRAALEAALPGLRHTLAESGIQLAQSSVNSEAQGNWQQEHHASNQANNQTNSHSNAHGDNQNQGLAVATGVTASHSSAIKMTPQQLASTRGGVDTFA</sequence>
<dbReference type="Gene3D" id="3.30.750.140">
    <property type="match status" value="1"/>
</dbReference>
<name>A0A2G0Q648_XENHO</name>
<evidence type="ECO:0000313" key="6">
    <source>
        <dbReference type="Proteomes" id="UP000225433"/>
    </source>
</evidence>
<dbReference type="InterPro" id="IPR052563">
    <property type="entry name" value="FliK"/>
</dbReference>
<keyword evidence="5" id="KW-1185">Reference proteome</keyword>
<keyword evidence="4" id="KW-0966">Cell projection</keyword>
<accession>A0A2G0Q648</accession>
<proteinExistence type="predicted"/>
<keyword evidence="4" id="KW-0969">Cilium</keyword>
<dbReference type="KEGG" id="xho:A9255_02285"/>
<feature type="region of interest" description="Disordered" evidence="1">
    <location>
        <begin position="196"/>
        <end position="226"/>
    </location>
</feature>
<keyword evidence="4" id="KW-0282">Flagellum</keyword>
<organism evidence="4 6">
    <name type="scientific">Xenorhabdus hominickii</name>
    <dbReference type="NCBI Taxonomy" id="351679"/>
    <lineage>
        <taxon>Bacteria</taxon>
        <taxon>Pseudomonadati</taxon>
        <taxon>Pseudomonadota</taxon>
        <taxon>Gammaproteobacteria</taxon>
        <taxon>Enterobacterales</taxon>
        <taxon>Morganellaceae</taxon>
        <taxon>Xenorhabdus</taxon>
    </lineage>
</organism>
<dbReference type="InterPro" id="IPR021136">
    <property type="entry name" value="Flagellar_hook_control-like_C"/>
</dbReference>
<reference evidence="3 5" key="1">
    <citation type="submission" date="2016-06" db="EMBL/GenBank/DDBJ databases">
        <title>Bacterial characters and pathogenicity of Xenorhabdus hominickii from an entomopathogenic nematode, Steinernema monticolum.</title>
        <authorList>
            <person name="Park Y."/>
            <person name="Kim Y."/>
        </authorList>
    </citation>
    <scope>NUCLEOTIDE SEQUENCE [LARGE SCALE GENOMIC DNA]</scope>
    <source>
        <strain evidence="3 5">ANU1</strain>
    </source>
</reference>
<dbReference type="Pfam" id="PF02120">
    <property type="entry name" value="Flg_hook"/>
    <property type="match status" value="1"/>
</dbReference>
<dbReference type="PANTHER" id="PTHR37533:SF2">
    <property type="entry name" value="FLAGELLAR HOOK-LENGTH CONTROL PROTEIN"/>
    <property type="match status" value="1"/>
</dbReference>
<protein>
    <submittedName>
        <fullName evidence="4">Flagellar hook-length control protein FliK</fullName>
    </submittedName>
</protein>
<dbReference type="EMBL" id="NJAI01000004">
    <property type="protein sequence ID" value="PHM54700.1"/>
    <property type="molecule type" value="Genomic_DNA"/>
</dbReference>